<reference evidence="1 2" key="1">
    <citation type="submission" date="2021-06" db="EMBL/GenBank/DDBJ databases">
        <authorList>
            <person name="Kallberg Y."/>
            <person name="Tangrot J."/>
            <person name="Rosling A."/>
        </authorList>
    </citation>
    <scope>NUCLEOTIDE SEQUENCE [LARGE SCALE GENOMIC DNA]</scope>
    <source>
        <strain evidence="1 2">120-4 pot B 10/14</strain>
    </source>
</reference>
<comment type="caution">
    <text evidence="1">The sequence shown here is derived from an EMBL/GenBank/DDBJ whole genome shotgun (WGS) entry which is preliminary data.</text>
</comment>
<dbReference type="InterPro" id="IPR036691">
    <property type="entry name" value="Endo/exonu/phosph_ase_sf"/>
</dbReference>
<sequence length="143" mass="16650">LFFKSNIKLRIILVYLSSTNMTKRTNIQNTIINWLLQAKQQNLYSIILDDFNTQDNTFSSSSKCKLINFLHSSNMFDIEAHFNNIHYTWSNNISSNNSYTSTSSDHLILTISWTFPNAYSKPQRLHTGISHRIFNYKATSTDQ</sequence>
<dbReference type="SUPFAM" id="SSF56219">
    <property type="entry name" value="DNase I-like"/>
    <property type="match status" value="1"/>
</dbReference>
<dbReference type="EMBL" id="CAJVQB010163410">
    <property type="protein sequence ID" value="CAG8856739.1"/>
    <property type="molecule type" value="Genomic_DNA"/>
</dbReference>
<keyword evidence="2" id="KW-1185">Reference proteome</keyword>
<evidence type="ECO:0000313" key="1">
    <source>
        <dbReference type="EMBL" id="CAG8856739.1"/>
    </source>
</evidence>
<dbReference type="Proteomes" id="UP000789901">
    <property type="component" value="Unassembled WGS sequence"/>
</dbReference>
<name>A0ABN7XS67_GIGMA</name>
<organism evidence="1 2">
    <name type="scientific">Gigaspora margarita</name>
    <dbReference type="NCBI Taxonomy" id="4874"/>
    <lineage>
        <taxon>Eukaryota</taxon>
        <taxon>Fungi</taxon>
        <taxon>Fungi incertae sedis</taxon>
        <taxon>Mucoromycota</taxon>
        <taxon>Glomeromycotina</taxon>
        <taxon>Glomeromycetes</taxon>
        <taxon>Diversisporales</taxon>
        <taxon>Gigasporaceae</taxon>
        <taxon>Gigaspora</taxon>
    </lineage>
</organism>
<accession>A0ABN7XS67</accession>
<feature type="non-terminal residue" evidence="1">
    <location>
        <position position="1"/>
    </location>
</feature>
<gene>
    <name evidence="1" type="ORF">GMARGA_LOCUS45560</name>
</gene>
<evidence type="ECO:0000313" key="2">
    <source>
        <dbReference type="Proteomes" id="UP000789901"/>
    </source>
</evidence>
<protein>
    <submittedName>
        <fullName evidence="1">16923_t:CDS:1</fullName>
    </submittedName>
</protein>
<proteinExistence type="predicted"/>
<feature type="non-terminal residue" evidence="1">
    <location>
        <position position="143"/>
    </location>
</feature>